<protein>
    <recommendedName>
        <fullName evidence="1">protein-tyrosine-phosphatase</fullName>
        <ecNumber evidence="1">3.1.3.48</ecNumber>
    </recommendedName>
</protein>
<feature type="transmembrane region" description="Helical" evidence="8">
    <location>
        <begin position="67"/>
        <end position="93"/>
    </location>
</feature>
<dbReference type="GO" id="GO:0004725">
    <property type="term" value="F:protein tyrosine phosphatase activity"/>
    <property type="evidence" value="ECO:0007669"/>
    <property type="project" value="UniProtKB-EC"/>
</dbReference>
<dbReference type="PROSITE" id="PS50055">
    <property type="entry name" value="TYR_PHOSPHATASE_PTP"/>
    <property type="match status" value="1"/>
</dbReference>
<feature type="binding site" evidence="6">
    <location>
        <position position="869"/>
    </location>
    <ligand>
        <name>substrate</name>
    </ligand>
</feature>
<feature type="compositionally biased region" description="Basic and acidic residues" evidence="7">
    <location>
        <begin position="620"/>
        <end position="630"/>
    </location>
</feature>
<dbReference type="EC" id="3.1.3.48" evidence="1"/>
<organism evidence="11 12">
    <name type="scientific">Hemibagrus guttatus</name>
    <dbReference type="NCBI Taxonomy" id="175788"/>
    <lineage>
        <taxon>Eukaryota</taxon>
        <taxon>Metazoa</taxon>
        <taxon>Chordata</taxon>
        <taxon>Craniata</taxon>
        <taxon>Vertebrata</taxon>
        <taxon>Euteleostomi</taxon>
        <taxon>Actinopterygii</taxon>
        <taxon>Neopterygii</taxon>
        <taxon>Teleostei</taxon>
        <taxon>Ostariophysi</taxon>
        <taxon>Siluriformes</taxon>
        <taxon>Bagridae</taxon>
        <taxon>Hemibagrus</taxon>
    </lineage>
</organism>
<keyword evidence="3" id="KW-0378">Hydrolase</keyword>
<dbReference type="AlphaFoldDB" id="A0AAE0PXK8"/>
<keyword evidence="4" id="KW-0904">Protein phosphatase</keyword>
<dbReference type="SMART" id="SM00404">
    <property type="entry name" value="PTPc_motif"/>
    <property type="match status" value="1"/>
</dbReference>
<evidence type="ECO:0000256" key="2">
    <source>
        <dbReference type="ARBA" id="ARBA00022553"/>
    </source>
</evidence>
<sequence>MSQMFYHSVVASLIFCAVVCWGSRVKTTDANRLNQLIRNAGSVMGVELEPVAEVSERRMLRNFSMEIWRVECVCPLLATLFLGVVILGTGALFCIRTLVPCNSTGSHDDRRQSMSRQPSFTYSEWTDAKQEDFYDLDAVPETPVFDCFMDMKTDGDPTTLKVKPVGLQERRGSNVSLTLDMCTPGTTEPYGVLLSPRDQSTQEYLENASNPLTPAQLHMRALDDSALQAEFYEAPMNFVDPKEYNIPGVVRKNRYKTILPNTMASARISACLVDISSWMNQLKLNPSKTELLVIPGDPSPAQDLAISLYNSMILSSATARNLGVTMDNQLSFSSHVTNVTRSCQFLLYNIRRIRPFLSTQATQVLVQSLVISRLDYCNSLLAGLPLNTIRPLQMIQNAAARLVFNLPKFSHTTPLLRPLHWLPVAARIRFKTLMLAYKAKNGPVPSYLKALVTPRTAPRSLRSTSTARLVPPSLREKDTHSRVCLQEIKEDDFLSTYINANYLKQGEALGGEREAKARRVGGSEDQGEASGGNEDQGEARGGSEKQERDKWGSKGPDGKAKGSNTTSTAERRRRAMSTAEQQSRVTSTAEQMGQATSTAEQQRRAMSTAEQQRRATSTTEHSHRATSADERWLRGDDVRLAGVWNSPRGGRVGARCCWNSPPLTTGGAAPPTEASSWGDAPHRNMGGARGYGGQEKVYIATQGPTVNTVGDFWRMVWQERCSIIVMITNIEEKNEKCTEYWPEDSVTYEGIEITIQQFIQADDYSLRIFTVKYESEERSLRHYWYTSWPDQKTPDKAPPLLQLVQEVEEARKQAPTSSGPVIVHCSAGIGRTGCFIATAILCEQLRHEGVVDVLRTTSQLRLDRGGMIQTAEQYQFVHHVLSLYERQLTWRPEE</sequence>
<dbReference type="GO" id="GO:0005829">
    <property type="term" value="C:cytosol"/>
    <property type="evidence" value="ECO:0007669"/>
    <property type="project" value="TreeGrafter"/>
</dbReference>
<dbReference type="PROSITE" id="PS50056">
    <property type="entry name" value="TYR_PHOSPHATASE_2"/>
    <property type="match status" value="1"/>
</dbReference>
<evidence type="ECO:0000313" key="12">
    <source>
        <dbReference type="Proteomes" id="UP001274896"/>
    </source>
</evidence>
<dbReference type="InterPro" id="IPR000387">
    <property type="entry name" value="Tyr_Pase_dom"/>
</dbReference>
<evidence type="ECO:0000256" key="8">
    <source>
        <dbReference type="SAM" id="Phobius"/>
    </source>
</evidence>
<feature type="binding site" evidence="6">
    <location>
        <position position="790"/>
    </location>
    <ligand>
        <name>substrate</name>
    </ligand>
</feature>
<dbReference type="GO" id="GO:0007165">
    <property type="term" value="P:signal transduction"/>
    <property type="evidence" value="ECO:0007669"/>
    <property type="project" value="TreeGrafter"/>
</dbReference>
<dbReference type="SMART" id="SM00194">
    <property type="entry name" value="PTPc"/>
    <property type="match status" value="1"/>
</dbReference>
<dbReference type="SUPFAM" id="SSF52799">
    <property type="entry name" value="(Phosphotyrosine protein) phosphatases II"/>
    <property type="match status" value="1"/>
</dbReference>
<evidence type="ECO:0000259" key="9">
    <source>
        <dbReference type="PROSITE" id="PS50055"/>
    </source>
</evidence>
<dbReference type="GO" id="GO:0019901">
    <property type="term" value="F:protein kinase binding"/>
    <property type="evidence" value="ECO:0007669"/>
    <property type="project" value="TreeGrafter"/>
</dbReference>
<keyword evidence="12" id="KW-1185">Reference proteome</keyword>
<keyword evidence="2" id="KW-0597">Phosphoprotein</keyword>
<evidence type="ECO:0000256" key="1">
    <source>
        <dbReference type="ARBA" id="ARBA00013064"/>
    </source>
</evidence>
<dbReference type="PANTHER" id="PTHR46198:SF1">
    <property type="entry name" value="TYROSINE-PROTEIN PHOSPHATASE NON-RECEPTOR TYPE 5"/>
    <property type="match status" value="1"/>
</dbReference>
<evidence type="ECO:0000259" key="10">
    <source>
        <dbReference type="PROSITE" id="PS50056"/>
    </source>
</evidence>
<dbReference type="Proteomes" id="UP001274896">
    <property type="component" value="Unassembled WGS sequence"/>
</dbReference>
<evidence type="ECO:0000256" key="7">
    <source>
        <dbReference type="SAM" id="MobiDB-lite"/>
    </source>
</evidence>
<evidence type="ECO:0000256" key="4">
    <source>
        <dbReference type="ARBA" id="ARBA00022912"/>
    </source>
</evidence>
<evidence type="ECO:0000256" key="5">
    <source>
        <dbReference type="PIRSR" id="PIRSR608356-50"/>
    </source>
</evidence>
<dbReference type="InterPro" id="IPR029021">
    <property type="entry name" value="Prot-tyrosine_phosphatase-like"/>
</dbReference>
<dbReference type="PANTHER" id="PTHR46198">
    <property type="entry name" value="PROTEIN-TYROSINE-PHOSPHATASE"/>
    <property type="match status" value="1"/>
</dbReference>
<dbReference type="GO" id="GO:0030054">
    <property type="term" value="C:cell junction"/>
    <property type="evidence" value="ECO:0007669"/>
    <property type="project" value="TreeGrafter"/>
</dbReference>
<feature type="transmembrane region" description="Helical" evidence="8">
    <location>
        <begin position="6"/>
        <end position="23"/>
    </location>
</feature>
<dbReference type="GO" id="GO:0005886">
    <property type="term" value="C:plasma membrane"/>
    <property type="evidence" value="ECO:0007669"/>
    <property type="project" value="TreeGrafter"/>
</dbReference>
<feature type="domain" description="Tyrosine specific protein phosphatases" evidence="10">
    <location>
        <begin position="801"/>
        <end position="875"/>
    </location>
</feature>
<name>A0AAE0PXK8_9TELE</name>
<dbReference type="InterPro" id="IPR000242">
    <property type="entry name" value="PTP_cat"/>
</dbReference>
<dbReference type="EMBL" id="JAUCMX010000026">
    <property type="protein sequence ID" value="KAK3509991.1"/>
    <property type="molecule type" value="Genomic_DNA"/>
</dbReference>
<dbReference type="Pfam" id="PF00102">
    <property type="entry name" value="Y_phosphatase"/>
    <property type="match status" value="1"/>
</dbReference>
<evidence type="ECO:0000313" key="11">
    <source>
        <dbReference type="EMBL" id="KAK3509991.1"/>
    </source>
</evidence>
<evidence type="ECO:0000256" key="6">
    <source>
        <dbReference type="PIRSR" id="PIRSR608356-51"/>
    </source>
</evidence>
<reference evidence="11" key="1">
    <citation type="submission" date="2023-06" db="EMBL/GenBank/DDBJ databases">
        <title>Male Hemibagrus guttatus genome.</title>
        <authorList>
            <person name="Bian C."/>
        </authorList>
    </citation>
    <scope>NUCLEOTIDE SEQUENCE</scope>
    <source>
        <strain evidence="11">Male_cb2023</strain>
        <tissue evidence="11">Muscle</tissue>
    </source>
</reference>
<feature type="active site" description="Phosphocysteine intermediate" evidence="5">
    <location>
        <position position="825"/>
    </location>
</feature>
<gene>
    <name evidence="11" type="ORF">QTP70_024335</name>
</gene>
<feature type="binding site" evidence="6">
    <location>
        <begin position="825"/>
        <end position="831"/>
    </location>
    <ligand>
        <name>substrate</name>
    </ligand>
</feature>
<dbReference type="InterPro" id="IPR003595">
    <property type="entry name" value="Tyr_Pase_cat"/>
</dbReference>
<proteinExistence type="predicted"/>
<dbReference type="PRINTS" id="PR01778">
    <property type="entry name" value="KIMPTPASE"/>
</dbReference>
<keyword evidence="8" id="KW-0472">Membrane</keyword>
<keyword evidence="8" id="KW-0812">Transmembrane</keyword>
<feature type="domain" description="Tyrosine-protein phosphatase" evidence="9">
    <location>
        <begin position="694"/>
        <end position="884"/>
    </location>
</feature>
<feature type="compositionally biased region" description="Polar residues" evidence="7">
    <location>
        <begin position="578"/>
        <end position="619"/>
    </location>
</feature>
<feature type="region of interest" description="Disordered" evidence="7">
    <location>
        <begin position="512"/>
        <end position="630"/>
    </location>
</feature>
<dbReference type="FunFam" id="3.90.190.10:FF:000020">
    <property type="entry name" value="Tyrosine-protein phosphatase non-receptor type 5"/>
    <property type="match status" value="1"/>
</dbReference>
<feature type="compositionally biased region" description="Basic and acidic residues" evidence="7">
    <location>
        <begin position="537"/>
        <end position="560"/>
    </location>
</feature>
<dbReference type="InterPro" id="IPR016130">
    <property type="entry name" value="Tyr_Pase_AS"/>
</dbReference>
<feature type="region of interest" description="Disordered" evidence="7">
    <location>
        <begin position="459"/>
        <end position="479"/>
    </location>
</feature>
<accession>A0AAE0PXK8</accession>
<keyword evidence="8" id="KW-1133">Transmembrane helix</keyword>
<comment type="caution">
    <text evidence="11">The sequence shown here is derived from an EMBL/GenBank/DDBJ whole genome shotgun (WGS) entry which is preliminary data.</text>
</comment>
<dbReference type="InterPro" id="IPR008356">
    <property type="entry name" value="Tyr_Pase_KIM-con"/>
</dbReference>
<dbReference type="Gene3D" id="3.90.190.10">
    <property type="entry name" value="Protein tyrosine phosphatase superfamily"/>
    <property type="match status" value="1"/>
</dbReference>
<evidence type="ECO:0000256" key="3">
    <source>
        <dbReference type="ARBA" id="ARBA00022801"/>
    </source>
</evidence>
<dbReference type="PROSITE" id="PS00383">
    <property type="entry name" value="TYR_PHOSPHATASE_1"/>
    <property type="match status" value="1"/>
</dbReference>
<dbReference type="PRINTS" id="PR00700">
    <property type="entry name" value="PRTYPHPHTASE"/>
</dbReference>